<dbReference type="Proteomes" id="UP001596976">
    <property type="component" value="Unassembled WGS sequence"/>
</dbReference>
<proteinExistence type="predicted"/>
<name>A0ABW3GUC7_9BACL</name>
<comment type="caution">
    <text evidence="1">The sequence shown here is derived from an EMBL/GenBank/DDBJ whole genome shotgun (WGS) entry which is preliminary data.</text>
</comment>
<keyword evidence="2" id="KW-1185">Reference proteome</keyword>
<reference evidence="2" key="1">
    <citation type="journal article" date="2019" name="Int. J. Syst. Evol. Microbiol.">
        <title>The Global Catalogue of Microorganisms (GCM) 10K type strain sequencing project: providing services to taxonomists for standard genome sequencing and annotation.</title>
        <authorList>
            <consortium name="The Broad Institute Genomics Platform"/>
            <consortium name="The Broad Institute Genome Sequencing Center for Infectious Disease"/>
            <person name="Wu L."/>
            <person name="Ma J."/>
        </authorList>
    </citation>
    <scope>NUCLEOTIDE SEQUENCE [LARGE SCALE GENOMIC DNA]</scope>
    <source>
        <strain evidence="2">CCUG 63563</strain>
    </source>
</reference>
<evidence type="ECO:0000313" key="1">
    <source>
        <dbReference type="EMBL" id="MFD0942811.1"/>
    </source>
</evidence>
<organism evidence="1 2">
    <name type="scientific">Savagea faecisuis</name>
    <dbReference type="NCBI Taxonomy" id="1274803"/>
    <lineage>
        <taxon>Bacteria</taxon>
        <taxon>Bacillati</taxon>
        <taxon>Bacillota</taxon>
        <taxon>Bacilli</taxon>
        <taxon>Bacillales</taxon>
        <taxon>Caryophanaceae</taxon>
        <taxon>Savagea</taxon>
    </lineage>
</organism>
<dbReference type="RefSeq" id="WP_381009680.1">
    <property type="nucleotide sequence ID" value="NZ_JBHTJF010000014.1"/>
</dbReference>
<protein>
    <submittedName>
        <fullName evidence="1">Uncharacterized protein</fullName>
    </submittedName>
</protein>
<accession>A0ABW3GUC7</accession>
<gene>
    <name evidence="1" type="ORF">ACFQ0V_03385</name>
</gene>
<sequence>MKRWLILFVFVLAGCTWEVADMGLSVGSIGLEGLAEGKEYGIVFPIERRREGAVTLRSMEIVTQQDDVVDGMEYAFYGATPVQSVGMMPWERYGATVPLDGFRLEGERNFLLYVKLQGDVTQDPLRRLRITYEKDGETFVQLHLKSARIPPLQSCEGR</sequence>
<evidence type="ECO:0000313" key="2">
    <source>
        <dbReference type="Proteomes" id="UP001596976"/>
    </source>
</evidence>
<dbReference type="PROSITE" id="PS51257">
    <property type="entry name" value="PROKAR_LIPOPROTEIN"/>
    <property type="match status" value="1"/>
</dbReference>
<dbReference type="EMBL" id="JBHTJF010000014">
    <property type="protein sequence ID" value="MFD0942811.1"/>
    <property type="molecule type" value="Genomic_DNA"/>
</dbReference>